<dbReference type="Proteomes" id="UP000237000">
    <property type="component" value="Unassembled WGS sequence"/>
</dbReference>
<evidence type="ECO:0000313" key="4">
    <source>
        <dbReference type="EMBL" id="PON35078.1"/>
    </source>
</evidence>
<sequence>MSLEQLDASGCTSLEMVSNSNIIRNSMKFLCFPMQPAFVTTKEFSVFSGCLKLDQNARDNMVTEFQLRNYRPIVRACVPGNEIPDWFNFSSEGHTFEIKLQPQWNNTGFLGFVVCVVIPGIFDSNKRIHGVGCSIKFRSNDGQSHGIHWPFHDLTDAYSFRNFSTSNHDHVLMWYYRQCYKKCHDAVDASFYFVIHSDYDRGKNWLEHYEAKVKRCGIRMLYHQDLKEFNFIDVKEAAAIVNRPESSARGIWRDTSEINEQHPKKRTKFFSL</sequence>
<name>A0A2P5AEW0_TREOI</name>
<comment type="caution">
    <text evidence="4">The sequence shown here is derived from an EMBL/GenBank/DDBJ whole genome shotgun (WGS) entry which is preliminary data.</text>
</comment>
<dbReference type="OrthoDB" id="1936883at2759"/>
<dbReference type="Pfam" id="PF20160">
    <property type="entry name" value="C-JID"/>
    <property type="match status" value="1"/>
</dbReference>
<dbReference type="AlphaFoldDB" id="A0A2P5AEW0"/>
<evidence type="ECO:0000256" key="1">
    <source>
        <dbReference type="ARBA" id="ARBA00022614"/>
    </source>
</evidence>
<reference evidence="5" key="1">
    <citation type="submission" date="2016-06" db="EMBL/GenBank/DDBJ databases">
        <title>Parallel loss of symbiosis genes in relatives of nitrogen-fixing non-legume Parasponia.</title>
        <authorList>
            <person name="Van Velzen R."/>
            <person name="Holmer R."/>
            <person name="Bu F."/>
            <person name="Rutten L."/>
            <person name="Van Zeijl A."/>
            <person name="Liu W."/>
            <person name="Santuari L."/>
            <person name="Cao Q."/>
            <person name="Sharma T."/>
            <person name="Shen D."/>
            <person name="Roswanjaya Y."/>
            <person name="Wardhani T."/>
            <person name="Kalhor M.S."/>
            <person name="Jansen J."/>
            <person name="Van den Hoogen J."/>
            <person name="Gungor B."/>
            <person name="Hartog M."/>
            <person name="Hontelez J."/>
            <person name="Verver J."/>
            <person name="Yang W.-C."/>
            <person name="Schijlen E."/>
            <person name="Repin R."/>
            <person name="Schilthuizen M."/>
            <person name="Schranz E."/>
            <person name="Heidstra R."/>
            <person name="Miyata K."/>
            <person name="Fedorova E."/>
            <person name="Kohlen W."/>
            <person name="Bisseling T."/>
            <person name="Smit S."/>
            <person name="Geurts R."/>
        </authorList>
    </citation>
    <scope>NUCLEOTIDE SEQUENCE [LARGE SCALE GENOMIC DNA]</scope>
    <source>
        <strain evidence="5">cv. RG33-2</strain>
    </source>
</reference>
<organism evidence="4 5">
    <name type="scientific">Trema orientale</name>
    <name type="common">Charcoal tree</name>
    <name type="synonym">Celtis orientalis</name>
    <dbReference type="NCBI Taxonomy" id="63057"/>
    <lineage>
        <taxon>Eukaryota</taxon>
        <taxon>Viridiplantae</taxon>
        <taxon>Streptophyta</taxon>
        <taxon>Embryophyta</taxon>
        <taxon>Tracheophyta</taxon>
        <taxon>Spermatophyta</taxon>
        <taxon>Magnoliopsida</taxon>
        <taxon>eudicotyledons</taxon>
        <taxon>Gunneridae</taxon>
        <taxon>Pentapetalae</taxon>
        <taxon>rosids</taxon>
        <taxon>fabids</taxon>
        <taxon>Rosales</taxon>
        <taxon>Cannabaceae</taxon>
        <taxon>Trema</taxon>
    </lineage>
</organism>
<feature type="domain" description="C-JID" evidence="3">
    <location>
        <begin position="78"/>
        <end position="226"/>
    </location>
</feature>
<evidence type="ECO:0000256" key="2">
    <source>
        <dbReference type="ARBA" id="ARBA00022737"/>
    </source>
</evidence>
<keyword evidence="5" id="KW-1185">Reference proteome</keyword>
<protein>
    <recommendedName>
        <fullName evidence="3">C-JID domain-containing protein</fullName>
    </recommendedName>
</protein>
<gene>
    <name evidence="4" type="ORF">TorRG33x02_352170</name>
</gene>
<proteinExistence type="predicted"/>
<dbReference type="InterPro" id="IPR045344">
    <property type="entry name" value="C-JID"/>
</dbReference>
<keyword evidence="1" id="KW-0433">Leucine-rich repeat</keyword>
<accession>A0A2P5AEW0</accession>
<dbReference type="EMBL" id="JXTC01000900">
    <property type="protein sequence ID" value="PON35078.1"/>
    <property type="molecule type" value="Genomic_DNA"/>
</dbReference>
<evidence type="ECO:0000313" key="5">
    <source>
        <dbReference type="Proteomes" id="UP000237000"/>
    </source>
</evidence>
<keyword evidence="2" id="KW-0677">Repeat</keyword>
<evidence type="ECO:0000259" key="3">
    <source>
        <dbReference type="Pfam" id="PF20160"/>
    </source>
</evidence>
<dbReference type="InParanoid" id="A0A2P5AEW0"/>